<reference evidence="2" key="1">
    <citation type="submission" date="2012-05" db="EMBL/GenBank/DDBJ databases">
        <authorList>
            <person name="Krishnakumar V."/>
            <person name="Cheung F."/>
            <person name="Xiao Y."/>
            <person name="Chan A."/>
            <person name="Moskal W.A."/>
            <person name="Town C.D."/>
        </authorList>
    </citation>
    <scope>NUCLEOTIDE SEQUENCE</scope>
</reference>
<evidence type="ECO:0000256" key="1">
    <source>
        <dbReference type="SAM" id="MobiDB-lite"/>
    </source>
</evidence>
<evidence type="ECO:0000313" key="2">
    <source>
        <dbReference type="EMBL" id="AFK41185.1"/>
    </source>
</evidence>
<proteinExistence type="evidence at transcript level"/>
<sequence>MHKPDIPHFLPPLDALHQCGSTIQRYQNTQNKMDRETLPLYLHPRRSHQNP</sequence>
<accession>I3SLP3</accession>
<dbReference type="EMBL" id="BT141391">
    <property type="protein sequence ID" value="AFK41185.1"/>
    <property type="molecule type" value="mRNA"/>
</dbReference>
<organism evidence="2">
    <name type="scientific">Medicago truncatula</name>
    <name type="common">Barrel medic</name>
    <name type="synonym">Medicago tribuloides</name>
    <dbReference type="NCBI Taxonomy" id="3880"/>
    <lineage>
        <taxon>Eukaryota</taxon>
        <taxon>Viridiplantae</taxon>
        <taxon>Streptophyta</taxon>
        <taxon>Embryophyta</taxon>
        <taxon>Tracheophyta</taxon>
        <taxon>Spermatophyta</taxon>
        <taxon>Magnoliopsida</taxon>
        <taxon>eudicotyledons</taxon>
        <taxon>Gunneridae</taxon>
        <taxon>Pentapetalae</taxon>
        <taxon>rosids</taxon>
        <taxon>fabids</taxon>
        <taxon>Fabales</taxon>
        <taxon>Fabaceae</taxon>
        <taxon>Papilionoideae</taxon>
        <taxon>50 kb inversion clade</taxon>
        <taxon>NPAAA clade</taxon>
        <taxon>Hologalegina</taxon>
        <taxon>IRL clade</taxon>
        <taxon>Trifolieae</taxon>
        <taxon>Medicago</taxon>
    </lineage>
</organism>
<feature type="region of interest" description="Disordered" evidence="1">
    <location>
        <begin position="29"/>
        <end position="51"/>
    </location>
</feature>
<name>I3SLP3_MEDTR</name>
<dbReference type="AlphaFoldDB" id="I3SLP3"/>
<protein>
    <submittedName>
        <fullName evidence="2">Uncharacterized protein</fullName>
    </submittedName>
</protein>